<keyword evidence="2" id="KW-1185">Reference proteome</keyword>
<name>A0ABQ3KJC9_9PSEU</name>
<sequence>MTCGTDGCTNTGHGISIAVPRPSIYHCHDCIACLDVLAPRWIRGFTDERAYADHNTELGHLNATQLQQQAAPVLAAINEARDAFMMLADLLGPALARDTVTAIVNAGDHVIDCSVTNWWAAYRYPEHHPRTAPVRAAYRFDYVWTVPVDGRAVGTVHRVSAGVLDRYEPRNLTGSLLRPDLPDDEQPRYDSVHAAADALIAWTADREPHPMPCPGHP</sequence>
<dbReference type="Proteomes" id="UP000649955">
    <property type="component" value="Unassembled WGS sequence"/>
</dbReference>
<dbReference type="EMBL" id="BNAW01000030">
    <property type="protein sequence ID" value="GHG30114.1"/>
    <property type="molecule type" value="Genomic_DNA"/>
</dbReference>
<gene>
    <name evidence="1" type="ORF">GCM10017567_57460</name>
</gene>
<protein>
    <submittedName>
        <fullName evidence="1">Uncharacterized protein</fullName>
    </submittedName>
</protein>
<evidence type="ECO:0000313" key="1">
    <source>
        <dbReference type="EMBL" id="GHG30114.1"/>
    </source>
</evidence>
<organism evidence="1 2">
    <name type="scientific">Amycolatopsis bullii</name>
    <dbReference type="NCBI Taxonomy" id="941987"/>
    <lineage>
        <taxon>Bacteria</taxon>
        <taxon>Bacillati</taxon>
        <taxon>Actinomycetota</taxon>
        <taxon>Actinomycetes</taxon>
        <taxon>Pseudonocardiales</taxon>
        <taxon>Pseudonocardiaceae</taxon>
        <taxon>Amycolatopsis</taxon>
    </lineage>
</organism>
<comment type="caution">
    <text evidence="1">The sequence shown here is derived from an EMBL/GenBank/DDBJ whole genome shotgun (WGS) entry which is preliminary data.</text>
</comment>
<dbReference type="RefSeq" id="WP_191314427.1">
    <property type="nucleotide sequence ID" value="NZ_BNAW01000030.1"/>
</dbReference>
<accession>A0ABQ3KJC9</accession>
<evidence type="ECO:0000313" key="2">
    <source>
        <dbReference type="Proteomes" id="UP000649955"/>
    </source>
</evidence>
<proteinExistence type="predicted"/>
<reference evidence="2" key="1">
    <citation type="journal article" date="2019" name="Int. J. Syst. Evol. Microbiol.">
        <title>The Global Catalogue of Microorganisms (GCM) 10K type strain sequencing project: providing services to taxonomists for standard genome sequencing and annotation.</title>
        <authorList>
            <consortium name="The Broad Institute Genomics Platform"/>
            <consortium name="The Broad Institute Genome Sequencing Center for Infectious Disease"/>
            <person name="Wu L."/>
            <person name="Ma J."/>
        </authorList>
    </citation>
    <scope>NUCLEOTIDE SEQUENCE [LARGE SCALE GENOMIC DNA]</scope>
    <source>
        <strain evidence="2">CGMCC 4.7680</strain>
    </source>
</reference>